<proteinExistence type="predicted"/>
<accession>A0AAD2E7S1</accession>
<feature type="compositionally biased region" description="Polar residues" evidence="4">
    <location>
        <begin position="667"/>
        <end position="683"/>
    </location>
</feature>
<evidence type="ECO:0000256" key="1">
    <source>
        <dbReference type="ARBA" id="ARBA00000885"/>
    </source>
</evidence>
<feature type="compositionally biased region" description="Polar residues" evidence="4">
    <location>
        <begin position="35"/>
        <end position="71"/>
    </location>
</feature>
<feature type="compositionally biased region" description="Polar residues" evidence="4">
    <location>
        <begin position="91"/>
        <end position="106"/>
    </location>
</feature>
<dbReference type="GO" id="GO:0061630">
    <property type="term" value="F:ubiquitin protein ligase activity"/>
    <property type="evidence" value="ECO:0007669"/>
    <property type="project" value="UniProtKB-EC"/>
</dbReference>
<dbReference type="Pfam" id="PF25579">
    <property type="entry name" value="TPR_TRIP12_N"/>
    <property type="match status" value="1"/>
</dbReference>
<evidence type="ECO:0000313" key="7">
    <source>
        <dbReference type="Proteomes" id="UP000834106"/>
    </source>
</evidence>
<keyword evidence="7" id="KW-1185">Reference proteome</keyword>
<name>A0AAD2E7S1_9LAMI</name>
<keyword evidence="3" id="KW-0808">Transferase</keyword>
<dbReference type="InterPro" id="IPR011989">
    <property type="entry name" value="ARM-like"/>
</dbReference>
<evidence type="ECO:0000313" key="6">
    <source>
        <dbReference type="EMBL" id="CAI9781992.1"/>
    </source>
</evidence>
<dbReference type="PANTHER" id="PTHR45670">
    <property type="entry name" value="E3 UBIQUITIN-PROTEIN LIGASE TRIP12"/>
    <property type="match status" value="1"/>
</dbReference>
<dbReference type="PANTHER" id="PTHR45670:SF1">
    <property type="entry name" value="E3 UBIQUITIN-PROTEIN LIGASE HECTD1"/>
    <property type="match status" value="1"/>
</dbReference>
<dbReference type="AlphaFoldDB" id="A0AAD2E7S1"/>
<dbReference type="FunFam" id="1.25.10.10:FF:000689">
    <property type="entry name" value="HECT ubiquitin protein ligase family protein KAK"/>
    <property type="match status" value="1"/>
</dbReference>
<evidence type="ECO:0000256" key="3">
    <source>
        <dbReference type="ARBA" id="ARBA00022679"/>
    </source>
</evidence>
<dbReference type="Proteomes" id="UP000834106">
    <property type="component" value="Chromosome 18"/>
</dbReference>
<dbReference type="InterPro" id="IPR045322">
    <property type="entry name" value="HECTD1/TRIP12-like"/>
</dbReference>
<dbReference type="InterPro" id="IPR057948">
    <property type="entry name" value="TPR_TRIP12_N"/>
</dbReference>
<dbReference type="Gene3D" id="1.25.10.10">
    <property type="entry name" value="Leucine-rich Repeat Variant"/>
    <property type="match status" value="1"/>
</dbReference>
<dbReference type="SUPFAM" id="SSF48371">
    <property type="entry name" value="ARM repeat"/>
    <property type="match status" value="1"/>
</dbReference>
<feature type="compositionally biased region" description="Polar residues" evidence="4">
    <location>
        <begin position="11"/>
        <end position="27"/>
    </location>
</feature>
<feature type="domain" description="E3 ubiquitin-protein ligase TRIP12-like TPR repeats" evidence="5">
    <location>
        <begin position="186"/>
        <end position="318"/>
    </location>
</feature>
<comment type="catalytic activity">
    <reaction evidence="1">
        <text>S-ubiquitinyl-[E2 ubiquitin-conjugating enzyme]-L-cysteine + [acceptor protein]-L-lysine = [E2 ubiquitin-conjugating enzyme]-L-cysteine + N(6)-ubiquitinyl-[acceptor protein]-L-lysine.</text>
        <dbReference type="EC" id="2.3.2.26"/>
    </reaction>
</comment>
<evidence type="ECO:0000259" key="5">
    <source>
        <dbReference type="Pfam" id="PF25579"/>
    </source>
</evidence>
<evidence type="ECO:0000256" key="2">
    <source>
        <dbReference type="ARBA" id="ARBA00012485"/>
    </source>
</evidence>
<protein>
    <recommendedName>
        <fullName evidence="2">HECT-type E3 ubiquitin transferase</fullName>
        <ecNumber evidence="2">2.3.2.26</ecNumber>
    </recommendedName>
</protein>
<feature type="compositionally biased region" description="Basic and acidic residues" evidence="4">
    <location>
        <begin position="1"/>
        <end position="10"/>
    </location>
</feature>
<evidence type="ECO:0000256" key="4">
    <source>
        <dbReference type="SAM" id="MobiDB-lite"/>
    </source>
</evidence>
<reference evidence="6" key="1">
    <citation type="submission" date="2023-05" db="EMBL/GenBank/DDBJ databases">
        <authorList>
            <person name="Huff M."/>
        </authorList>
    </citation>
    <scope>NUCLEOTIDE SEQUENCE</scope>
</reference>
<feature type="region of interest" description="Disordered" evidence="4">
    <location>
        <begin position="978"/>
        <end position="1009"/>
    </location>
</feature>
<dbReference type="EC" id="2.3.2.26" evidence="2"/>
<gene>
    <name evidence="6" type="ORF">FPE_LOCUS29422</name>
</gene>
<feature type="compositionally biased region" description="Polar residues" evidence="4">
    <location>
        <begin position="710"/>
        <end position="720"/>
    </location>
</feature>
<dbReference type="GO" id="GO:0043161">
    <property type="term" value="P:proteasome-mediated ubiquitin-dependent protein catabolic process"/>
    <property type="evidence" value="ECO:0007669"/>
    <property type="project" value="TreeGrafter"/>
</dbReference>
<feature type="compositionally biased region" description="Basic and acidic residues" evidence="4">
    <location>
        <begin position="107"/>
        <end position="126"/>
    </location>
</feature>
<feature type="region of interest" description="Disordered" evidence="4">
    <location>
        <begin position="1"/>
        <end position="146"/>
    </location>
</feature>
<dbReference type="GO" id="GO:0000209">
    <property type="term" value="P:protein polyubiquitination"/>
    <property type="evidence" value="ECO:0007669"/>
    <property type="project" value="TreeGrafter"/>
</dbReference>
<dbReference type="InterPro" id="IPR016024">
    <property type="entry name" value="ARM-type_fold"/>
</dbReference>
<organism evidence="6 7">
    <name type="scientific">Fraxinus pennsylvanica</name>
    <dbReference type="NCBI Taxonomy" id="56036"/>
    <lineage>
        <taxon>Eukaryota</taxon>
        <taxon>Viridiplantae</taxon>
        <taxon>Streptophyta</taxon>
        <taxon>Embryophyta</taxon>
        <taxon>Tracheophyta</taxon>
        <taxon>Spermatophyta</taxon>
        <taxon>Magnoliopsida</taxon>
        <taxon>eudicotyledons</taxon>
        <taxon>Gunneridae</taxon>
        <taxon>Pentapetalae</taxon>
        <taxon>asterids</taxon>
        <taxon>lamiids</taxon>
        <taxon>Lamiales</taxon>
        <taxon>Oleaceae</taxon>
        <taxon>Oleeae</taxon>
        <taxon>Fraxinus</taxon>
    </lineage>
</organism>
<dbReference type="EMBL" id="OU503053">
    <property type="protein sequence ID" value="CAI9781992.1"/>
    <property type="molecule type" value="Genomic_DNA"/>
</dbReference>
<feature type="region of interest" description="Disordered" evidence="4">
    <location>
        <begin position="667"/>
        <end position="725"/>
    </location>
</feature>
<feature type="compositionally biased region" description="Low complexity" evidence="4">
    <location>
        <begin position="988"/>
        <end position="1002"/>
    </location>
</feature>
<sequence length="1065" mass="113407">METRSRKRAEANTSAVPSSSSSGPTTRASKRARLSASNAPTASFSTTSLISTRSRALTRSKDSVVSSTLMDQTPEAFAGSGSTTRGRRGKNPSNQNSDNKDNTNLNKGKEKEHDIRVRDRDRETERSSGLNIDSHGGGDDDDIDSEGGVGILHQNYTSASSAFQGLLRKLGAGLDDLLPSSAMGSASSSHQSGRLKKILSGLRADGEEGKQVEALTQLCDMLSIGTEDSLSSFSVDSFAPVLVELLNHESNPDIMLLAARALTHLVDVLPSSCAAVVHYGAVTCFVTRLLTIEYMDLAEQSLQALKKISQEHPTACLRAGALMAVLSYLDFFSTGVQRVALSTAANMCKKLPSDASDFVMEAVPLLTNLLQYHDAKVLEHASICLTRIAEAFASSPEKLDELCNNGLVTQATTLISTSNSGGGQASLSISTYTGLIRLLCTCASGSPLGTKSLLLLGISGILKDILSGSGLASSMPVSPALSRPPEQIFEIVNLANELLPPLPQGTISLPVSRNLFVKGSFPKKGPAGNSTKQEDLNGNMLEVSAREKLLNDHPELLRQFGMDLLPVLIQIYGSSVNGPVRHKCLSVIGKYMYFSTAEMIQSLISSTNISSFLAGVLAWKDPQVLVPALQIAEILMQKLPGTFSKIFIREGVVHAVDSLIIAGSASNTSLQPSSSENDNDSITGSSRSRRCRRRGGNSSSDVNPAEDSKSSAPSIGSPPNTIEIPTVNSTLRATVSARAKAFKDKYFPSDLEASETGVTDDLLRLKNLSAKLNASIDDKKTKSKGKSKASDSQLSDFSAPKEEYLVEVIAEMLQELSRGDGVSTFEFICSGAIASLLNYITCGYFSKDSSSEVNLPKLRQHAIRRCKSFVVVALPSGVDEKNGAPMSVLVQKLQDALSSLERFPVVLSHTSRSFGGNAHLSSGLSALSQPFKLRLCRVQGEKSLRDYSSNVVLIDPLASLAAVEDFLWPRVQRCESGQKLSSAGNPESGITPAAAGASSPSTFIPAAGRNSTRSRSSVLLASCLPTASRSHPLAGSFVCPPFCPLVSRDYPFIRSIKGLGREIEQ</sequence>